<dbReference type="EMBL" id="JBHSSW010000004">
    <property type="protein sequence ID" value="MFC6197375.1"/>
    <property type="molecule type" value="Genomic_DNA"/>
</dbReference>
<comment type="subcellular location">
    <subcellularLocation>
        <location evidence="5">Cell membrane</location>
        <topology evidence="5">Multi-pass membrane protein</topology>
    </subcellularLocation>
    <subcellularLocation>
        <location evidence="1">Membrane</location>
        <topology evidence="1">Multi-pass membrane protein</topology>
    </subcellularLocation>
</comment>
<feature type="transmembrane region" description="Helical" evidence="5">
    <location>
        <begin position="72"/>
        <end position="91"/>
    </location>
</feature>
<feature type="transmembrane region" description="Helical" evidence="5">
    <location>
        <begin position="29"/>
        <end position="51"/>
    </location>
</feature>
<evidence type="ECO:0000313" key="7">
    <source>
        <dbReference type="Proteomes" id="UP001596303"/>
    </source>
</evidence>
<feature type="transmembrane region" description="Helical" evidence="5">
    <location>
        <begin position="97"/>
        <end position="116"/>
    </location>
</feature>
<feature type="transmembrane region" description="Helical" evidence="5">
    <location>
        <begin position="228"/>
        <end position="246"/>
    </location>
</feature>
<evidence type="ECO:0000256" key="2">
    <source>
        <dbReference type="ARBA" id="ARBA00022692"/>
    </source>
</evidence>
<protein>
    <recommendedName>
        <fullName evidence="5">Probable membrane transporter protein</fullName>
    </recommendedName>
</protein>
<gene>
    <name evidence="6" type="ORF">ACFQDM_04760</name>
</gene>
<sequence>MGAVAAMTIMLTVLVTAIISGIFGMAGGLILMGVLTALMPISMAMIFHGAIQLVSNGWRAFLLRDHISWSVFGRYLIGGVPVMILLAFLFWRPDKNMLYILLSFLAFLPWLPKRWFALDVKQKYHAEALGFVALSLNTLAGVVGPVIDIFFVKSDMTRKEIVATKGATQAFAHLTKAVIWSLPALYASDDVVFPPVWLIIAAIPLSMIGTWIGGLILHRMSDVSFRDWTKWLLTAVGIVYACRAVGLL</sequence>
<proteinExistence type="inferred from homology"/>
<keyword evidence="3 5" id="KW-1133">Transmembrane helix</keyword>
<comment type="caution">
    <text evidence="6">The sequence shown here is derived from an EMBL/GenBank/DDBJ whole genome shotgun (WGS) entry which is preliminary data.</text>
</comment>
<keyword evidence="5" id="KW-1003">Cell membrane</keyword>
<dbReference type="Pfam" id="PF01925">
    <property type="entry name" value="TauE"/>
    <property type="match status" value="1"/>
</dbReference>
<dbReference type="Proteomes" id="UP001596303">
    <property type="component" value="Unassembled WGS sequence"/>
</dbReference>
<keyword evidence="4 5" id="KW-0472">Membrane</keyword>
<feature type="transmembrane region" description="Helical" evidence="5">
    <location>
        <begin position="196"/>
        <end position="216"/>
    </location>
</feature>
<organism evidence="6 7">
    <name type="scientific">Ponticaulis profundi</name>
    <dbReference type="NCBI Taxonomy" id="2665222"/>
    <lineage>
        <taxon>Bacteria</taxon>
        <taxon>Pseudomonadati</taxon>
        <taxon>Pseudomonadota</taxon>
        <taxon>Alphaproteobacteria</taxon>
        <taxon>Hyphomonadales</taxon>
        <taxon>Hyphomonadaceae</taxon>
        <taxon>Ponticaulis</taxon>
    </lineage>
</organism>
<evidence type="ECO:0000313" key="6">
    <source>
        <dbReference type="EMBL" id="MFC6197375.1"/>
    </source>
</evidence>
<keyword evidence="2 5" id="KW-0812">Transmembrane</keyword>
<keyword evidence="7" id="KW-1185">Reference proteome</keyword>
<accession>A0ABW1S6T5</accession>
<evidence type="ECO:0000256" key="5">
    <source>
        <dbReference type="RuleBase" id="RU363041"/>
    </source>
</evidence>
<evidence type="ECO:0000256" key="4">
    <source>
        <dbReference type="ARBA" id="ARBA00023136"/>
    </source>
</evidence>
<name>A0ABW1S6T5_9PROT</name>
<reference evidence="7" key="1">
    <citation type="journal article" date="2019" name="Int. J. Syst. Evol. Microbiol.">
        <title>The Global Catalogue of Microorganisms (GCM) 10K type strain sequencing project: providing services to taxonomists for standard genome sequencing and annotation.</title>
        <authorList>
            <consortium name="The Broad Institute Genomics Platform"/>
            <consortium name="The Broad Institute Genome Sequencing Center for Infectious Disease"/>
            <person name="Wu L."/>
            <person name="Ma J."/>
        </authorList>
    </citation>
    <scope>NUCLEOTIDE SEQUENCE [LARGE SCALE GENOMIC DNA]</scope>
    <source>
        <strain evidence="7">CGMCC-1.15741</strain>
    </source>
</reference>
<comment type="similarity">
    <text evidence="5">Belongs to the 4-toluene sulfonate uptake permease (TSUP) (TC 2.A.102) family.</text>
</comment>
<evidence type="ECO:0000256" key="1">
    <source>
        <dbReference type="ARBA" id="ARBA00004141"/>
    </source>
</evidence>
<feature type="transmembrane region" description="Helical" evidence="5">
    <location>
        <begin position="5"/>
        <end position="23"/>
    </location>
</feature>
<feature type="transmembrane region" description="Helical" evidence="5">
    <location>
        <begin position="128"/>
        <end position="152"/>
    </location>
</feature>
<dbReference type="InterPro" id="IPR002781">
    <property type="entry name" value="TM_pro_TauE-like"/>
</dbReference>
<dbReference type="RefSeq" id="WP_377376167.1">
    <property type="nucleotide sequence ID" value="NZ_JBHSSW010000004.1"/>
</dbReference>
<evidence type="ECO:0000256" key="3">
    <source>
        <dbReference type="ARBA" id="ARBA00022989"/>
    </source>
</evidence>